<name>A0A448X3X1_9PLAT</name>
<keyword evidence="2" id="KW-1185">Reference proteome</keyword>
<dbReference type="EMBL" id="CAAALY010087051">
    <property type="protein sequence ID" value="VEL27402.1"/>
    <property type="molecule type" value="Genomic_DNA"/>
</dbReference>
<evidence type="ECO:0000313" key="1">
    <source>
        <dbReference type="EMBL" id="VEL27402.1"/>
    </source>
</evidence>
<dbReference type="AlphaFoldDB" id="A0A448X3X1"/>
<gene>
    <name evidence="1" type="ORF">PXEA_LOCUS20842</name>
</gene>
<proteinExistence type="predicted"/>
<feature type="non-terminal residue" evidence="1">
    <location>
        <position position="1"/>
    </location>
</feature>
<comment type="caution">
    <text evidence="1">The sequence shown here is derived from an EMBL/GenBank/DDBJ whole genome shotgun (WGS) entry which is preliminary data.</text>
</comment>
<reference evidence="1" key="1">
    <citation type="submission" date="2018-11" db="EMBL/GenBank/DDBJ databases">
        <authorList>
            <consortium name="Pathogen Informatics"/>
        </authorList>
    </citation>
    <scope>NUCLEOTIDE SEQUENCE</scope>
</reference>
<accession>A0A448X3X1</accession>
<evidence type="ECO:0000313" key="2">
    <source>
        <dbReference type="Proteomes" id="UP000784294"/>
    </source>
</evidence>
<dbReference type="Proteomes" id="UP000784294">
    <property type="component" value="Unassembled WGS sequence"/>
</dbReference>
<sequence>MRHFDDELLHQIVNTSRSLTNFVGSNSRLCIHLDNCSSREVHNEDISLQLTGIVEAADSFEEAPSVLHSADRMNAPSYTFPSTDQLLHSQLARDACLLNWCGDSLEQEDLLDYHIDDLMPDGLEGSTIFATAENTCVDGVRCTNAPETVYRPSRINSGFHPLQTEEIGEKACANPRTEIRP</sequence>
<organism evidence="1 2">
    <name type="scientific">Protopolystoma xenopodis</name>
    <dbReference type="NCBI Taxonomy" id="117903"/>
    <lineage>
        <taxon>Eukaryota</taxon>
        <taxon>Metazoa</taxon>
        <taxon>Spiralia</taxon>
        <taxon>Lophotrochozoa</taxon>
        <taxon>Platyhelminthes</taxon>
        <taxon>Monogenea</taxon>
        <taxon>Polyopisthocotylea</taxon>
        <taxon>Polystomatidea</taxon>
        <taxon>Polystomatidae</taxon>
        <taxon>Protopolystoma</taxon>
    </lineage>
</organism>
<protein>
    <submittedName>
        <fullName evidence="1">Uncharacterized protein</fullName>
    </submittedName>
</protein>